<dbReference type="AlphaFoldDB" id="A0AAV9CB83"/>
<dbReference type="InterPro" id="IPR025521">
    <property type="entry name" value="Neprosin_propep"/>
</dbReference>
<evidence type="ECO:0000313" key="4">
    <source>
        <dbReference type="Proteomes" id="UP001180020"/>
    </source>
</evidence>
<gene>
    <name evidence="3" type="ORF">QJS10_CPB20g00478</name>
</gene>
<reference evidence="3" key="1">
    <citation type="journal article" date="2023" name="Nat. Commun.">
        <title>Diploid and tetraploid genomes of Acorus and the evolution of monocots.</title>
        <authorList>
            <person name="Ma L."/>
            <person name="Liu K.W."/>
            <person name="Li Z."/>
            <person name="Hsiao Y.Y."/>
            <person name="Qi Y."/>
            <person name="Fu T."/>
            <person name="Tang G.D."/>
            <person name="Zhang D."/>
            <person name="Sun W.H."/>
            <person name="Liu D.K."/>
            <person name="Li Y."/>
            <person name="Chen G.Z."/>
            <person name="Liu X.D."/>
            <person name="Liao X.Y."/>
            <person name="Jiang Y.T."/>
            <person name="Yu X."/>
            <person name="Hao Y."/>
            <person name="Huang J."/>
            <person name="Zhao X.W."/>
            <person name="Ke S."/>
            <person name="Chen Y.Y."/>
            <person name="Wu W.L."/>
            <person name="Hsu J.L."/>
            <person name="Lin Y.F."/>
            <person name="Huang M.D."/>
            <person name="Li C.Y."/>
            <person name="Huang L."/>
            <person name="Wang Z.W."/>
            <person name="Zhao X."/>
            <person name="Zhong W.Y."/>
            <person name="Peng D.H."/>
            <person name="Ahmad S."/>
            <person name="Lan S."/>
            <person name="Zhang J.S."/>
            <person name="Tsai W.C."/>
            <person name="Van de Peer Y."/>
            <person name="Liu Z.J."/>
        </authorList>
    </citation>
    <scope>NUCLEOTIDE SEQUENCE</scope>
    <source>
        <strain evidence="3">CP</strain>
    </source>
</reference>
<evidence type="ECO:0000313" key="3">
    <source>
        <dbReference type="EMBL" id="KAK1285472.1"/>
    </source>
</evidence>
<dbReference type="InterPro" id="IPR004314">
    <property type="entry name" value="Neprosin"/>
</dbReference>
<protein>
    <submittedName>
        <fullName evidence="3">Uncharacterized protein</fullName>
    </submittedName>
</protein>
<reference evidence="3" key="2">
    <citation type="submission" date="2023-06" db="EMBL/GenBank/DDBJ databases">
        <authorList>
            <person name="Ma L."/>
            <person name="Liu K.-W."/>
            <person name="Li Z."/>
            <person name="Hsiao Y.-Y."/>
            <person name="Qi Y."/>
            <person name="Fu T."/>
            <person name="Tang G."/>
            <person name="Zhang D."/>
            <person name="Sun W.-H."/>
            <person name="Liu D.-K."/>
            <person name="Li Y."/>
            <person name="Chen G.-Z."/>
            <person name="Liu X.-D."/>
            <person name="Liao X.-Y."/>
            <person name="Jiang Y.-T."/>
            <person name="Yu X."/>
            <person name="Hao Y."/>
            <person name="Huang J."/>
            <person name="Zhao X.-W."/>
            <person name="Ke S."/>
            <person name="Chen Y.-Y."/>
            <person name="Wu W.-L."/>
            <person name="Hsu J.-L."/>
            <person name="Lin Y.-F."/>
            <person name="Huang M.-D."/>
            <person name="Li C.-Y."/>
            <person name="Huang L."/>
            <person name="Wang Z.-W."/>
            <person name="Zhao X."/>
            <person name="Zhong W.-Y."/>
            <person name="Peng D.-H."/>
            <person name="Ahmad S."/>
            <person name="Lan S."/>
            <person name="Zhang J.-S."/>
            <person name="Tsai W.-C."/>
            <person name="Van De Peer Y."/>
            <person name="Liu Z.-J."/>
        </authorList>
    </citation>
    <scope>NUCLEOTIDE SEQUENCE</scope>
    <source>
        <strain evidence="3">CP</strain>
        <tissue evidence="3">Leaves</tissue>
    </source>
</reference>
<dbReference type="PANTHER" id="PTHR31589">
    <property type="entry name" value="PROTEIN, PUTATIVE (DUF239)-RELATED-RELATED"/>
    <property type="match status" value="1"/>
</dbReference>
<keyword evidence="4" id="KW-1185">Reference proteome</keyword>
<feature type="domain" description="Neprosin PEP catalytic" evidence="1">
    <location>
        <begin position="2"/>
        <end position="60"/>
    </location>
</feature>
<dbReference type="Pfam" id="PF03080">
    <property type="entry name" value="Neprosin"/>
    <property type="match status" value="1"/>
</dbReference>
<sequence length="235" mass="26607">MEMGSSHFSSEGEGKGSAFSKLQVMDKDLSGYKSPKDVTSFVRELYCYDLSLMKTTGNWGVDRETIEGCKGRLTERPSNGERCVGIDVPIKENKEEYFLDGFAVVDSLNKGLPFRGGTNFMEEVQYEKIDRLYGVINKPAIKTIESVDGEIIDCVDILKQPAFDHPLLRNHTIQVSEVRRQERRQRRKERWPNGWRTRCGDCDFARGWVADSEQSETSLRCGIPRHVSPSGACSP</sequence>
<dbReference type="PANTHER" id="PTHR31589:SF221">
    <property type="entry name" value="LIGASE, PUTATIVE (DUF239)-RELATED"/>
    <property type="match status" value="1"/>
</dbReference>
<dbReference type="Pfam" id="PF14365">
    <property type="entry name" value="Neprosin_AP"/>
    <property type="match status" value="1"/>
</dbReference>
<organism evidence="3 4">
    <name type="scientific">Acorus calamus</name>
    <name type="common">Sweet flag</name>
    <dbReference type="NCBI Taxonomy" id="4465"/>
    <lineage>
        <taxon>Eukaryota</taxon>
        <taxon>Viridiplantae</taxon>
        <taxon>Streptophyta</taxon>
        <taxon>Embryophyta</taxon>
        <taxon>Tracheophyta</taxon>
        <taxon>Spermatophyta</taxon>
        <taxon>Magnoliopsida</taxon>
        <taxon>Liliopsida</taxon>
        <taxon>Acoraceae</taxon>
        <taxon>Acorus</taxon>
    </lineage>
</organism>
<comment type="caution">
    <text evidence="3">The sequence shown here is derived from an EMBL/GenBank/DDBJ whole genome shotgun (WGS) entry which is preliminary data.</text>
</comment>
<dbReference type="EMBL" id="JAUJYO010000020">
    <property type="protein sequence ID" value="KAK1285472.1"/>
    <property type="molecule type" value="Genomic_DNA"/>
</dbReference>
<dbReference type="InterPro" id="IPR053168">
    <property type="entry name" value="Glutamic_endopeptidase"/>
</dbReference>
<evidence type="ECO:0000259" key="2">
    <source>
        <dbReference type="Pfam" id="PF14365"/>
    </source>
</evidence>
<name>A0AAV9CB83_ACOCL</name>
<evidence type="ECO:0000259" key="1">
    <source>
        <dbReference type="Pfam" id="PF03080"/>
    </source>
</evidence>
<proteinExistence type="predicted"/>
<accession>A0AAV9CB83</accession>
<feature type="domain" description="Neprosin activation peptide" evidence="2">
    <location>
        <begin position="143"/>
        <end position="196"/>
    </location>
</feature>
<dbReference type="Proteomes" id="UP001180020">
    <property type="component" value="Unassembled WGS sequence"/>
</dbReference>